<keyword evidence="6" id="KW-0472">Membrane</keyword>
<protein>
    <recommendedName>
        <fullName evidence="7">Exostosin GT47 domain-containing protein</fullName>
    </recommendedName>
</protein>
<evidence type="ECO:0000313" key="9">
    <source>
        <dbReference type="Proteomes" id="UP001202328"/>
    </source>
</evidence>
<dbReference type="InterPro" id="IPR004263">
    <property type="entry name" value="Exostosin"/>
</dbReference>
<evidence type="ECO:0000256" key="3">
    <source>
        <dbReference type="ARBA" id="ARBA00022676"/>
    </source>
</evidence>
<comment type="subcellular location">
    <subcellularLocation>
        <location evidence="1">Golgi apparatus membrane</location>
        <topology evidence="1">Single-pass type II membrane protein</topology>
    </subcellularLocation>
</comment>
<dbReference type="Pfam" id="PF03016">
    <property type="entry name" value="Exostosin_GT47"/>
    <property type="match status" value="1"/>
</dbReference>
<feature type="transmembrane region" description="Helical" evidence="6">
    <location>
        <begin position="12"/>
        <end position="30"/>
    </location>
</feature>
<keyword evidence="5" id="KW-0333">Golgi apparatus</keyword>
<dbReference type="EMBL" id="JAJJMB010014829">
    <property type="protein sequence ID" value="KAI3857611.1"/>
    <property type="molecule type" value="Genomic_DNA"/>
</dbReference>
<proteinExistence type="inferred from homology"/>
<comment type="similarity">
    <text evidence="2">Belongs to the glycosyltransferase 47 family.</text>
</comment>
<reference evidence="8" key="1">
    <citation type="submission" date="2022-04" db="EMBL/GenBank/DDBJ databases">
        <title>A functionally conserved STORR gene fusion in Papaver species that diverged 16.8 million years ago.</title>
        <authorList>
            <person name="Catania T."/>
        </authorList>
    </citation>
    <scope>NUCLEOTIDE SEQUENCE</scope>
    <source>
        <strain evidence="8">S-188037</strain>
    </source>
</reference>
<gene>
    <name evidence="8" type="ORF">MKW98_028875</name>
</gene>
<evidence type="ECO:0000256" key="5">
    <source>
        <dbReference type="ARBA" id="ARBA00023034"/>
    </source>
</evidence>
<accession>A0AAD4S3V5</accession>
<sequence>MADYVISCRTHLIILATFLLVLLTLYISPYNHHSIINTDFISSSSWSSILHERPYSLSKPSLLLATSSTTSNDDNGILSATSEKLVGAEKIEDDLARARDAIRKAIFTRNYTSNKAEDFVPTGTVYRNSYAFHQSHIEMEKTFKIWTYKEGESPLVHEGPLSLLYAIEGHFIEEMESKKNPFAAQNPAEAHAFFLPFSVTNMRTYFYMPLYNSYSFDPIQHFVTDYVRVISEKYHYWNRSNGGDHFMVSCHDWAPCISDKDPKLFKNFIRVLCNANSSERFKPGRDVSLPEFKVEGKGLLTSTQFHASGTNRSILGFFAGGGHRHIRKILLKHWKNKDNELQVHEYLPKGQDYGGFMAQSKFCLCPSGYEVASPRLVEAIHAACVPVIMSEHYVLPFSDVLDWSKFSIQITVEEIPQLKTMLQAITNEEYLKLQKGVIQVQRHFTLNRPAQRFDIIHMILHSVWLRRINFHLPS</sequence>
<evidence type="ECO:0000259" key="7">
    <source>
        <dbReference type="Pfam" id="PF03016"/>
    </source>
</evidence>
<keyword evidence="6" id="KW-1133">Transmembrane helix</keyword>
<evidence type="ECO:0000256" key="4">
    <source>
        <dbReference type="ARBA" id="ARBA00022968"/>
    </source>
</evidence>
<keyword evidence="3" id="KW-0328">Glycosyltransferase</keyword>
<keyword evidence="4" id="KW-0735">Signal-anchor</keyword>
<dbReference type="AlphaFoldDB" id="A0AAD4S3V5"/>
<organism evidence="8 9">
    <name type="scientific">Papaver atlanticum</name>
    <dbReference type="NCBI Taxonomy" id="357466"/>
    <lineage>
        <taxon>Eukaryota</taxon>
        <taxon>Viridiplantae</taxon>
        <taxon>Streptophyta</taxon>
        <taxon>Embryophyta</taxon>
        <taxon>Tracheophyta</taxon>
        <taxon>Spermatophyta</taxon>
        <taxon>Magnoliopsida</taxon>
        <taxon>Ranunculales</taxon>
        <taxon>Papaveraceae</taxon>
        <taxon>Papaveroideae</taxon>
        <taxon>Papaver</taxon>
    </lineage>
</organism>
<keyword evidence="6" id="KW-0812">Transmembrane</keyword>
<evidence type="ECO:0000256" key="2">
    <source>
        <dbReference type="ARBA" id="ARBA00010271"/>
    </source>
</evidence>
<dbReference type="PANTHER" id="PTHR11062">
    <property type="entry name" value="EXOSTOSIN HEPARAN SULFATE GLYCOSYLTRANSFERASE -RELATED"/>
    <property type="match status" value="1"/>
</dbReference>
<dbReference type="Proteomes" id="UP001202328">
    <property type="component" value="Unassembled WGS sequence"/>
</dbReference>
<name>A0AAD4S3V5_9MAGN</name>
<dbReference type="GO" id="GO:0016757">
    <property type="term" value="F:glycosyltransferase activity"/>
    <property type="evidence" value="ECO:0007669"/>
    <property type="project" value="UniProtKB-KW"/>
</dbReference>
<comment type="caution">
    <text evidence="8">The sequence shown here is derived from an EMBL/GenBank/DDBJ whole genome shotgun (WGS) entry which is preliminary data.</text>
</comment>
<feature type="domain" description="Exostosin GT47" evidence="7">
    <location>
        <begin position="140"/>
        <end position="425"/>
    </location>
</feature>
<evidence type="ECO:0000313" key="8">
    <source>
        <dbReference type="EMBL" id="KAI3857611.1"/>
    </source>
</evidence>
<dbReference type="PANTHER" id="PTHR11062:SF124">
    <property type="entry name" value="XYLOGALACTURONAN BETA-1,3-XYLOSYLTRANSFERASE"/>
    <property type="match status" value="1"/>
</dbReference>
<dbReference type="InterPro" id="IPR040911">
    <property type="entry name" value="Exostosin_GT47"/>
</dbReference>
<evidence type="ECO:0000256" key="6">
    <source>
        <dbReference type="SAM" id="Phobius"/>
    </source>
</evidence>
<keyword evidence="3" id="KW-0808">Transferase</keyword>
<keyword evidence="9" id="KW-1185">Reference proteome</keyword>
<dbReference type="GO" id="GO:0000139">
    <property type="term" value="C:Golgi membrane"/>
    <property type="evidence" value="ECO:0007669"/>
    <property type="project" value="UniProtKB-SubCell"/>
</dbReference>
<evidence type="ECO:0000256" key="1">
    <source>
        <dbReference type="ARBA" id="ARBA00004323"/>
    </source>
</evidence>